<dbReference type="Proteomes" id="UP000784700">
    <property type="component" value="Unassembled WGS sequence"/>
</dbReference>
<dbReference type="AlphaFoldDB" id="A0A9Q8IP15"/>
<reference evidence="2" key="1">
    <citation type="submission" date="2018-08" db="EMBL/GenBank/DDBJ databases">
        <title>Comparative genomics of wild bee and flower associated Lactobacillus reveals potential adaptation to the bee host.</title>
        <authorList>
            <person name="Vuong H.Q."/>
            <person name="Mcfrederick Q.S."/>
        </authorList>
    </citation>
    <scope>NUCLEOTIDE SEQUENCE</scope>
    <source>
        <strain evidence="2">HV_63</strain>
    </source>
</reference>
<dbReference type="InterPro" id="IPR029491">
    <property type="entry name" value="Helicase_HTH"/>
</dbReference>
<sequence length="341" mass="40980">MNKKLLLLMLSNKQPRRLKLIKNLLDGKRTVSTLFWGSRYHILEYSGMMKNFDSLQNEDKLINELINNGYVFSYNKYQYKLTNKGKQKKDSLFESFYLPKELSYSFDYDIEKFKNRFLLLIQVTSEYSYHNSSYYPVQADFYDTNLIKNLFHKYKNDNFIDDIYSFIKSFLSSLDEDKANIFANLLIGHNNYGLTYEQLSNRYNYSKMEIYFINIDLWILMIKFIENSNSFLNYLLENVVQSRINASARRTFYEFNNGLNIFAIAKKYNLKESTVKEHLLENAIFLDTEQFPYDMILSDNEVAILNKKYQNQPIDFWNFNKLDVANIDFFKFRLYQIMRSK</sequence>
<accession>A0A9Q8IP15</accession>
<evidence type="ECO:0000313" key="2">
    <source>
        <dbReference type="EMBL" id="TPR45103.1"/>
    </source>
</evidence>
<protein>
    <recommendedName>
        <fullName evidence="1">Helicase Helix-turn-helix domain-containing protein</fullName>
    </recommendedName>
</protein>
<evidence type="ECO:0000313" key="3">
    <source>
        <dbReference type="Proteomes" id="UP000784700"/>
    </source>
</evidence>
<comment type="caution">
    <text evidence="2">The sequence shown here is derived from an EMBL/GenBank/DDBJ whole genome shotgun (WGS) entry which is preliminary data.</text>
</comment>
<dbReference type="Pfam" id="PF14493">
    <property type="entry name" value="HTH_40"/>
    <property type="match status" value="1"/>
</dbReference>
<proteinExistence type="predicted"/>
<dbReference type="EMBL" id="QUBG01000002">
    <property type="protein sequence ID" value="TPR45103.1"/>
    <property type="molecule type" value="Genomic_DNA"/>
</dbReference>
<dbReference type="RefSeq" id="WP_140924083.1">
    <property type="nucleotide sequence ID" value="NZ_QUBF01000002.1"/>
</dbReference>
<evidence type="ECO:0000259" key="1">
    <source>
        <dbReference type="Pfam" id="PF14493"/>
    </source>
</evidence>
<dbReference type="GeneID" id="58108070"/>
<organism evidence="2 3">
    <name type="scientific">Apilactobacillus micheneri</name>
    <dbReference type="NCBI Taxonomy" id="1899430"/>
    <lineage>
        <taxon>Bacteria</taxon>
        <taxon>Bacillati</taxon>
        <taxon>Bacillota</taxon>
        <taxon>Bacilli</taxon>
        <taxon>Lactobacillales</taxon>
        <taxon>Lactobacillaceae</taxon>
        <taxon>Apilactobacillus</taxon>
    </lineage>
</organism>
<feature type="domain" description="Helicase Helix-turn-helix" evidence="1">
    <location>
        <begin position="248"/>
        <end position="335"/>
    </location>
</feature>
<name>A0A9Q8IP15_9LACO</name>
<gene>
    <name evidence="2" type="ORF">DY130_02610</name>
</gene>